<accession>A0A392PZY8</accession>
<dbReference type="AlphaFoldDB" id="A0A392PZY8"/>
<evidence type="ECO:0000313" key="2">
    <source>
        <dbReference type="Proteomes" id="UP000265520"/>
    </source>
</evidence>
<keyword evidence="2" id="KW-1185">Reference proteome</keyword>
<evidence type="ECO:0000313" key="1">
    <source>
        <dbReference type="EMBL" id="MCI17020.1"/>
    </source>
</evidence>
<dbReference type="Proteomes" id="UP000265520">
    <property type="component" value="Unassembled WGS sequence"/>
</dbReference>
<comment type="caution">
    <text evidence="1">The sequence shown here is derived from an EMBL/GenBank/DDBJ whole genome shotgun (WGS) entry which is preliminary data.</text>
</comment>
<proteinExistence type="predicted"/>
<dbReference type="EMBL" id="LXQA010103507">
    <property type="protein sequence ID" value="MCI17020.1"/>
    <property type="molecule type" value="Genomic_DNA"/>
</dbReference>
<protein>
    <submittedName>
        <fullName evidence="1">Uncharacterized protein</fullName>
    </submittedName>
</protein>
<organism evidence="1 2">
    <name type="scientific">Trifolium medium</name>
    <dbReference type="NCBI Taxonomy" id="97028"/>
    <lineage>
        <taxon>Eukaryota</taxon>
        <taxon>Viridiplantae</taxon>
        <taxon>Streptophyta</taxon>
        <taxon>Embryophyta</taxon>
        <taxon>Tracheophyta</taxon>
        <taxon>Spermatophyta</taxon>
        <taxon>Magnoliopsida</taxon>
        <taxon>eudicotyledons</taxon>
        <taxon>Gunneridae</taxon>
        <taxon>Pentapetalae</taxon>
        <taxon>rosids</taxon>
        <taxon>fabids</taxon>
        <taxon>Fabales</taxon>
        <taxon>Fabaceae</taxon>
        <taxon>Papilionoideae</taxon>
        <taxon>50 kb inversion clade</taxon>
        <taxon>NPAAA clade</taxon>
        <taxon>Hologalegina</taxon>
        <taxon>IRL clade</taxon>
        <taxon>Trifolieae</taxon>
        <taxon>Trifolium</taxon>
    </lineage>
</organism>
<reference evidence="1 2" key="1">
    <citation type="journal article" date="2018" name="Front. Plant Sci.">
        <title>Red Clover (Trifolium pratense) and Zigzag Clover (T. medium) - A Picture of Genomic Similarities and Differences.</title>
        <authorList>
            <person name="Dluhosova J."/>
            <person name="Istvanek J."/>
            <person name="Nedelnik J."/>
            <person name="Repkova J."/>
        </authorList>
    </citation>
    <scope>NUCLEOTIDE SEQUENCE [LARGE SCALE GENOMIC DNA]</scope>
    <source>
        <strain evidence="2">cv. 10/8</strain>
        <tissue evidence="1">Leaf</tissue>
    </source>
</reference>
<name>A0A392PZY8_9FABA</name>
<sequence>MLEHVREVKVVIFLDKARNPSAGNVEWSDSLSDLSLNGSLEIWQRRVLRSPWKLVISREVRLGNLWNKIGMNRIVGSDIVKEDRRRVVMERKCLEARERGSK</sequence>